<organism evidence="2 3">
    <name type="scientific">Streptomyces lutosisoli</name>
    <dbReference type="NCBI Taxonomy" id="2665721"/>
    <lineage>
        <taxon>Bacteria</taxon>
        <taxon>Bacillati</taxon>
        <taxon>Actinomycetota</taxon>
        <taxon>Actinomycetes</taxon>
        <taxon>Kitasatosporales</taxon>
        <taxon>Streptomycetaceae</taxon>
        <taxon>Streptomyces</taxon>
    </lineage>
</organism>
<dbReference type="Pfam" id="PF13561">
    <property type="entry name" value="adh_short_C2"/>
    <property type="match status" value="1"/>
</dbReference>
<dbReference type="EMBL" id="JBHTEC010000001">
    <property type="protein sequence ID" value="MFD0287543.1"/>
    <property type="molecule type" value="Genomic_DNA"/>
</dbReference>
<reference evidence="3" key="1">
    <citation type="journal article" date="2019" name="Int. J. Syst. Evol. Microbiol.">
        <title>The Global Catalogue of Microorganisms (GCM) 10K type strain sequencing project: providing services to taxonomists for standard genome sequencing and annotation.</title>
        <authorList>
            <consortium name="The Broad Institute Genomics Platform"/>
            <consortium name="The Broad Institute Genome Sequencing Center for Infectious Disease"/>
            <person name="Wu L."/>
            <person name="Ma J."/>
        </authorList>
    </citation>
    <scope>NUCLEOTIDE SEQUENCE [LARGE SCALE GENOMIC DNA]</scope>
    <source>
        <strain evidence="3">CGMCC 4.7198</strain>
    </source>
</reference>
<name>A0ABW2VSX2_9ACTN</name>
<protein>
    <submittedName>
        <fullName evidence="2">SDR family oxidoreductase</fullName>
    </submittedName>
</protein>
<dbReference type="SUPFAM" id="SSF51735">
    <property type="entry name" value="NAD(P)-binding Rossmann-fold domains"/>
    <property type="match status" value="1"/>
</dbReference>
<evidence type="ECO:0000313" key="3">
    <source>
        <dbReference type="Proteomes" id="UP001596957"/>
    </source>
</evidence>
<sequence>MAADTAQPASAAGQPGRGLPTHVAAQPLDYGPEWLHLVTAAEEQLLLDQAPHLTPLGCLGEPGDIADIVALLASDRSRWITGQTLHAGGGRF</sequence>
<evidence type="ECO:0000313" key="2">
    <source>
        <dbReference type="EMBL" id="MFD0287543.1"/>
    </source>
</evidence>
<keyword evidence="3" id="KW-1185">Reference proteome</keyword>
<dbReference type="RefSeq" id="WP_381263936.1">
    <property type="nucleotide sequence ID" value="NZ_JBHTBI010000087.1"/>
</dbReference>
<gene>
    <name evidence="2" type="ORF">ACFQZP_39085</name>
</gene>
<accession>A0ABW2VSX2</accession>
<comment type="caution">
    <text evidence="2">The sequence shown here is derived from an EMBL/GenBank/DDBJ whole genome shotgun (WGS) entry which is preliminary data.</text>
</comment>
<dbReference type="Gene3D" id="3.40.50.720">
    <property type="entry name" value="NAD(P)-binding Rossmann-like Domain"/>
    <property type="match status" value="1"/>
</dbReference>
<dbReference type="InterPro" id="IPR002347">
    <property type="entry name" value="SDR_fam"/>
</dbReference>
<dbReference type="Proteomes" id="UP001596957">
    <property type="component" value="Unassembled WGS sequence"/>
</dbReference>
<dbReference type="InterPro" id="IPR036291">
    <property type="entry name" value="NAD(P)-bd_dom_sf"/>
</dbReference>
<proteinExistence type="predicted"/>
<evidence type="ECO:0000256" key="1">
    <source>
        <dbReference type="SAM" id="MobiDB-lite"/>
    </source>
</evidence>
<feature type="region of interest" description="Disordered" evidence="1">
    <location>
        <begin position="1"/>
        <end position="25"/>
    </location>
</feature>